<dbReference type="EMBL" id="NIGF01000011">
    <property type="protein sequence ID" value="PQV63477.1"/>
    <property type="molecule type" value="Genomic_DNA"/>
</dbReference>
<accession>A0A2S8SRR1</accession>
<proteinExistence type="predicted"/>
<dbReference type="InParanoid" id="A0A2S8SRR1"/>
<dbReference type="InterPro" id="IPR011453">
    <property type="entry name" value="DUF1559"/>
</dbReference>
<keyword evidence="4" id="KW-1185">Reference proteome</keyword>
<sequence length="251" mass="27114">MNTPFLIRRKAFTLIELLVVIAIIGILAAILFPVFGRARENARRSSCQSNLKQIGLGILQYTQDYDEKMPVKGYDCKGGGPGQCTIWYDIVQPYIKSTQLFRCPSNPVNYLGYGGTFPSNYGCNSTAVGNGDSDIDPAVGAFNGYNKDGFAIAGFSSTSQTIAVAEMTSVAWGAEIGNGSLNKGFFNGHLSTANYLFVDGHVKALKPYATIDSTAGGMGNVNMWTRDNMPLTGNALNQARQNLLSEVNDYK</sequence>
<evidence type="ECO:0000313" key="4">
    <source>
        <dbReference type="Proteomes" id="UP000237684"/>
    </source>
</evidence>
<dbReference type="Pfam" id="PF07596">
    <property type="entry name" value="SBP_bac_10"/>
    <property type="match status" value="1"/>
</dbReference>
<protein>
    <recommendedName>
        <fullName evidence="2">DUF1559 domain-containing protein</fullName>
    </recommendedName>
</protein>
<dbReference type="RefSeq" id="WP_105484119.1">
    <property type="nucleotide sequence ID" value="NZ_NIGF01000011.1"/>
</dbReference>
<dbReference type="InterPro" id="IPR012902">
    <property type="entry name" value="N_methyl_site"/>
</dbReference>
<comment type="caution">
    <text evidence="3">The sequence shown here is derived from an EMBL/GenBank/DDBJ whole genome shotgun (WGS) entry which is preliminary data.</text>
</comment>
<reference evidence="3 4" key="1">
    <citation type="journal article" date="2018" name="Syst. Appl. Microbiol.">
        <title>Abditibacterium utsteinense sp. nov., the first cultivated member of candidate phylum FBP, isolated from ice-free Antarctic soil samples.</title>
        <authorList>
            <person name="Tahon G."/>
            <person name="Tytgat B."/>
            <person name="Lebbe L."/>
            <person name="Carlier A."/>
            <person name="Willems A."/>
        </authorList>
    </citation>
    <scope>NUCLEOTIDE SEQUENCE [LARGE SCALE GENOMIC DNA]</scope>
    <source>
        <strain evidence="3 4">LMG 29911</strain>
    </source>
</reference>
<dbReference type="PANTHER" id="PTHR30093:SF2">
    <property type="entry name" value="TYPE II SECRETION SYSTEM PROTEIN H"/>
    <property type="match status" value="1"/>
</dbReference>
<evidence type="ECO:0000259" key="2">
    <source>
        <dbReference type="Pfam" id="PF07596"/>
    </source>
</evidence>
<keyword evidence="1" id="KW-1133">Transmembrane helix</keyword>
<dbReference type="Proteomes" id="UP000237684">
    <property type="component" value="Unassembled WGS sequence"/>
</dbReference>
<dbReference type="NCBIfam" id="TIGR02532">
    <property type="entry name" value="IV_pilin_GFxxxE"/>
    <property type="match status" value="1"/>
</dbReference>
<dbReference type="OrthoDB" id="241541at2"/>
<gene>
    <name evidence="3" type="ORF">B1R32_11138</name>
</gene>
<keyword evidence="1" id="KW-0472">Membrane</keyword>
<dbReference type="Pfam" id="PF07963">
    <property type="entry name" value="N_methyl"/>
    <property type="match status" value="1"/>
</dbReference>
<dbReference type="PANTHER" id="PTHR30093">
    <property type="entry name" value="GENERAL SECRETION PATHWAY PROTEIN G"/>
    <property type="match status" value="1"/>
</dbReference>
<dbReference type="InterPro" id="IPR045584">
    <property type="entry name" value="Pilin-like"/>
</dbReference>
<dbReference type="AlphaFoldDB" id="A0A2S8SRR1"/>
<feature type="transmembrane region" description="Helical" evidence="1">
    <location>
        <begin position="12"/>
        <end position="35"/>
    </location>
</feature>
<evidence type="ECO:0000313" key="3">
    <source>
        <dbReference type="EMBL" id="PQV63477.1"/>
    </source>
</evidence>
<feature type="domain" description="DUF1559" evidence="2">
    <location>
        <begin position="37"/>
        <end position="77"/>
    </location>
</feature>
<evidence type="ECO:0000256" key="1">
    <source>
        <dbReference type="SAM" id="Phobius"/>
    </source>
</evidence>
<dbReference type="Gene3D" id="3.30.700.10">
    <property type="entry name" value="Glycoprotein, Type 4 Pilin"/>
    <property type="match status" value="1"/>
</dbReference>
<name>A0A2S8SRR1_9BACT</name>
<keyword evidence="1" id="KW-0812">Transmembrane</keyword>
<dbReference type="SUPFAM" id="SSF54523">
    <property type="entry name" value="Pili subunits"/>
    <property type="match status" value="1"/>
</dbReference>
<organism evidence="3 4">
    <name type="scientific">Abditibacterium utsteinense</name>
    <dbReference type="NCBI Taxonomy" id="1960156"/>
    <lineage>
        <taxon>Bacteria</taxon>
        <taxon>Pseudomonadati</taxon>
        <taxon>Abditibacteriota</taxon>
        <taxon>Abditibacteriia</taxon>
        <taxon>Abditibacteriales</taxon>
        <taxon>Abditibacteriaceae</taxon>
        <taxon>Abditibacterium</taxon>
    </lineage>
</organism>